<feature type="domain" description="HNH nuclease" evidence="1">
    <location>
        <begin position="152"/>
        <end position="213"/>
    </location>
</feature>
<comment type="caution">
    <text evidence="2">The sequence shown here is derived from an EMBL/GenBank/DDBJ whole genome shotgun (WGS) entry which is preliminary data.</text>
</comment>
<dbReference type="Proteomes" id="UP000016201">
    <property type="component" value="Unassembled WGS sequence"/>
</dbReference>
<dbReference type="SMART" id="SM00507">
    <property type="entry name" value="HNHc"/>
    <property type="match status" value="1"/>
</dbReference>
<dbReference type="AlphaFoldDB" id="R9AWX9"/>
<dbReference type="GO" id="GO:0008270">
    <property type="term" value="F:zinc ion binding"/>
    <property type="evidence" value="ECO:0007669"/>
    <property type="project" value="InterPro"/>
</dbReference>
<dbReference type="PATRIC" id="fig|1120927.3.peg.2226"/>
<dbReference type="CDD" id="cd00085">
    <property type="entry name" value="HNHc"/>
    <property type="match status" value="1"/>
</dbReference>
<reference evidence="2 3" key="1">
    <citation type="submission" date="2013-03" db="EMBL/GenBank/DDBJ databases">
        <title>The Genome Sequence of Acinetobacter tandoii CIP 107469.</title>
        <authorList>
            <consortium name="The Broad Institute Genome Sequencing Platform"/>
            <consortium name="The Broad Institute Genome Sequencing Center for Infectious Disease"/>
            <person name="Cerqueira G."/>
            <person name="Feldgarden M."/>
            <person name="Courvalin P."/>
            <person name="Perichon B."/>
            <person name="Grillot-Courvalin C."/>
            <person name="Clermont D."/>
            <person name="Rocha E."/>
            <person name="Yoon E.-J."/>
            <person name="Nemec A."/>
            <person name="Walker B."/>
            <person name="Young S.K."/>
            <person name="Zeng Q."/>
            <person name="Gargeya S."/>
            <person name="Fitzgerald M."/>
            <person name="Haas B."/>
            <person name="Abouelleil A."/>
            <person name="Alvarado L."/>
            <person name="Arachchi H.M."/>
            <person name="Berlin A.M."/>
            <person name="Chapman S.B."/>
            <person name="Dewar J."/>
            <person name="Goldberg J."/>
            <person name="Griggs A."/>
            <person name="Gujja S."/>
            <person name="Hansen M."/>
            <person name="Howarth C."/>
            <person name="Imamovic A."/>
            <person name="Larimer J."/>
            <person name="McCowan C."/>
            <person name="Murphy C."/>
            <person name="Neiman D."/>
            <person name="Pearson M."/>
            <person name="Priest M."/>
            <person name="Roberts A."/>
            <person name="Saif S."/>
            <person name="Shea T."/>
            <person name="Sisk P."/>
            <person name="Sykes S."/>
            <person name="Wortman J."/>
            <person name="Nusbaum C."/>
            <person name="Birren B."/>
        </authorList>
    </citation>
    <scope>NUCLEOTIDE SEQUENCE [LARGE SCALE GENOMIC DNA]</scope>
    <source>
        <strain evidence="2 3">CIP 107469</strain>
    </source>
</reference>
<evidence type="ECO:0000313" key="2">
    <source>
        <dbReference type="EMBL" id="EOR06703.1"/>
    </source>
</evidence>
<dbReference type="InterPro" id="IPR003615">
    <property type="entry name" value="HNH_nuc"/>
</dbReference>
<keyword evidence="3" id="KW-1185">Reference proteome</keyword>
<gene>
    <name evidence="2" type="ORF">I593_02291</name>
</gene>
<dbReference type="InterPro" id="IPR002711">
    <property type="entry name" value="HNH"/>
</dbReference>
<dbReference type="GO" id="GO:0004519">
    <property type="term" value="F:endonuclease activity"/>
    <property type="evidence" value="ECO:0007669"/>
    <property type="project" value="InterPro"/>
</dbReference>
<dbReference type="Pfam" id="PF01844">
    <property type="entry name" value="HNH"/>
    <property type="match status" value="1"/>
</dbReference>
<evidence type="ECO:0000313" key="3">
    <source>
        <dbReference type="Proteomes" id="UP000016201"/>
    </source>
</evidence>
<protein>
    <recommendedName>
        <fullName evidence="1">HNH nuclease domain-containing protein</fullName>
    </recommendedName>
</protein>
<dbReference type="PANTHER" id="PTHR33877">
    <property type="entry name" value="SLL1193 PROTEIN"/>
    <property type="match status" value="1"/>
</dbReference>
<sequence length="221" mass="25333">MQNSNPQAKCIVCDCVFNPKQKRMKCCTRQCYDKLKYKLKKIPTIKTCLCCGVEFNSKQGQSKYCSAECRIRSISEEAKVSRETYTRIAEAHVRVSFCVVCNEFCDAPYQGNLRKFCSASCENKNIRSKPYYRAKRSRLDALKRNASKAERIDPIDVLNRDGWICYLCGIPTPKNLRGTYEFNAPEVDHIVPLSRGGSHSMNNLRCACRKCNNKKANHMID</sequence>
<accession>R9AWX9</accession>
<name>R9AWX9_9GAMM</name>
<proteinExistence type="predicted"/>
<organism evidence="2 3">
    <name type="scientific">Acinetobacter tandoii DSM 14970 = CIP 107469</name>
    <dbReference type="NCBI Taxonomy" id="1120927"/>
    <lineage>
        <taxon>Bacteria</taxon>
        <taxon>Pseudomonadati</taxon>
        <taxon>Pseudomonadota</taxon>
        <taxon>Gammaproteobacteria</taxon>
        <taxon>Moraxellales</taxon>
        <taxon>Moraxellaceae</taxon>
        <taxon>Acinetobacter</taxon>
    </lineage>
</organism>
<evidence type="ECO:0000259" key="1">
    <source>
        <dbReference type="SMART" id="SM00507"/>
    </source>
</evidence>
<dbReference type="GO" id="GO:0003676">
    <property type="term" value="F:nucleic acid binding"/>
    <property type="evidence" value="ECO:0007669"/>
    <property type="project" value="InterPro"/>
</dbReference>
<dbReference type="InterPro" id="IPR052892">
    <property type="entry name" value="NA-targeting_endonuclease"/>
</dbReference>
<dbReference type="EMBL" id="AQFM01000038">
    <property type="protein sequence ID" value="EOR06703.1"/>
    <property type="molecule type" value="Genomic_DNA"/>
</dbReference>
<dbReference type="PANTHER" id="PTHR33877:SF2">
    <property type="entry name" value="OS07G0170200 PROTEIN"/>
    <property type="match status" value="1"/>
</dbReference>
<dbReference type="Gene3D" id="1.10.30.50">
    <property type="match status" value="1"/>
</dbReference>